<dbReference type="RefSeq" id="YP_009324177.1">
    <property type="nucleotide sequence ID" value="NC_031935.1"/>
</dbReference>
<dbReference type="EMBL" id="KU686211">
    <property type="protein sequence ID" value="AOV61709.1"/>
    <property type="molecule type" value="Genomic_DNA"/>
</dbReference>
<name>A0A1D8KSU3_9CAUD</name>
<proteinExistence type="predicted"/>
<protein>
    <submittedName>
        <fullName evidence="1">Uncharacterized protein</fullName>
    </submittedName>
</protein>
<organism evidence="1 2">
    <name type="scientific">Synechococcus phage S-WAM2</name>
    <dbReference type="NCBI Taxonomy" id="1815522"/>
    <lineage>
        <taxon>Viruses</taxon>
        <taxon>Duplodnaviria</taxon>
        <taxon>Heunggongvirae</taxon>
        <taxon>Uroviricota</taxon>
        <taxon>Caudoviricetes</taxon>
        <taxon>Pantevenvirales</taxon>
        <taxon>Kyanoviridae</taxon>
        <taxon>Cymopoleiavirus</taxon>
        <taxon>Cymopoleiavirus swam2</taxon>
    </lineage>
</organism>
<reference evidence="1 2" key="1">
    <citation type="journal article" date="2016" name="Virology">
        <title>The genomic content and context of auxiliary metabolic genes in marine cyanomyoviruses.</title>
        <authorList>
            <person name="Crummett L.T."/>
            <person name="Puxty R.J."/>
            <person name="Weihe C."/>
            <person name="Marston M.F."/>
            <person name="Martiny J.B."/>
        </authorList>
    </citation>
    <scope>NUCLEOTIDE SEQUENCE [LARGE SCALE GENOMIC DNA]</scope>
    <source>
        <strain evidence="1">0810PA29</strain>
    </source>
</reference>
<sequence length="48" mass="5445">MRSGQPDPSSAGNHSASKFSRKQLCSNLFSQLPLLHPLWRPLLWQVPM</sequence>
<evidence type="ECO:0000313" key="2">
    <source>
        <dbReference type="Proteomes" id="UP000202081"/>
    </source>
</evidence>
<keyword evidence="2" id="KW-1185">Reference proteome</keyword>
<dbReference type="KEGG" id="vg:30309087"/>
<accession>A0A1D8KSU3</accession>
<evidence type="ECO:0000313" key="1">
    <source>
        <dbReference type="EMBL" id="AOV61709.1"/>
    </source>
</evidence>
<dbReference type="Proteomes" id="UP000202081">
    <property type="component" value="Segment"/>
</dbReference>
<gene>
    <name evidence="1" type="ORF">P29B0810_014</name>
</gene>
<dbReference type="GeneID" id="30309087"/>